<dbReference type="SMART" id="SM00220">
    <property type="entry name" value="S_TKc"/>
    <property type="match status" value="1"/>
</dbReference>
<proteinExistence type="inferred from homology"/>
<comment type="similarity">
    <text evidence="7">Belongs to the protein kinase superfamily.</text>
</comment>
<dbReference type="GO" id="GO:0005524">
    <property type="term" value="F:ATP binding"/>
    <property type="evidence" value="ECO:0007669"/>
    <property type="project" value="UniProtKB-UniRule"/>
</dbReference>
<dbReference type="AlphaFoldDB" id="K0RBQ2"/>
<dbReference type="InterPro" id="IPR050205">
    <property type="entry name" value="CDPK_Ser/Thr_kinases"/>
</dbReference>
<dbReference type="PANTHER" id="PTHR24349">
    <property type="entry name" value="SERINE/THREONINE-PROTEIN KINASE"/>
    <property type="match status" value="1"/>
</dbReference>
<evidence type="ECO:0000256" key="3">
    <source>
        <dbReference type="ARBA" id="ARBA00022741"/>
    </source>
</evidence>
<keyword evidence="10" id="KW-1185">Reference proteome</keyword>
<dbReference type="InterPro" id="IPR008271">
    <property type="entry name" value="Ser/Thr_kinase_AS"/>
</dbReference>
<evidence type="ECO:0000256" key="6">
    <source>
        <dbReference type="PROSITE-ProRule" id="PRU10141"/>
    </source>
</evidence>
<comment type="caution">
    <text evidence="9">The sequence shown here is derived from an EMBL/GenBank/DDBJ whole genome shotgun (WGS) entry which is preliminary data.</text>
</comment>
<dbReference type="InterPro" id="IPR017441">
    <property type="entry name" value="Protein_kinase_ATP_BS"/>
</dbReference>
<gene>
    <name evidence="9" type="ORF">THAOC_34806</name>
</gene>
<organism evidence="9 10">
    <name type="scientific">Thalassiosira oceanica</name>
    <name type="common">Marine diatom</name>
    <dbReference type="NCBI Taxonomy" id="159749"/>
    <lineage>
        <taxon>Eukaryota</taxon>
        <taxon>Sar</taxon>
        <taxon>Stramenopiles</taxon>
        <taxon>Ochrophyta</taxon>
        <taxon>Bacillariophyta</taxon>
        <taxon>Coscinodiscophyceae</taxon>
        <taxon>Thalassiosirophycidae</taxon>
        <taxon>Thalassiosirales</taxon>
        <taxon>Thalassiosiraceae</taxon>
        <taxon>Thalassiosira</taxon>
    </lineage>
</organism>
<accession>K0RBQ2</accession>
<keyword evidence="1 7" id="KW-0723">Serine/threonine-protein kinase</keyword>
<evidence type="ECO:0000259" key="8">
    <source>
        <dbReference type="PROSITE" id="PS50011"/>
    </source>
</evidence>
<reference evidence="9 10" key="1">
    <citation type="journal article" date="2012" name="Genome Biol.">
        <title>Genome and low-iron response of an oceanic diatom adapted to chronic iron limitation.</title>
        <authorList>
            <person name="Lommer M."/>
            <person name="Specht M."/>
            <person name="Roy A.S."/>
            <person name="Kraemer L."/>
            <person name="Andreson R."/>
            <person name="Gutowska M.A."/>
            <person name="Wolf J."/>
            <person name="Bergner S.V."/>
            <person name="Schilhabel M.B."/>
            <person name="Klostermeier U.C."/>
            <person name="Beiko R.G."/>
            <person name="Rosenstiel P."/>
            <person name="Hippler M."/>
            <person name="Laroche J."/>
        </authorList>
    </citation>
    <scope>NUCLEOTIDE SEQUENCE [LARGE SCALE GENOMIC DNA]</scope>
    <source>
        <strain evidence="9 10">CCMP1005</strain>
    </source>
</reference>
<evidence type="ECO:0000256" key="5">
    <source>
        <dbReference type="ARBA" id="ARBA00022840"/>
    </source>
</evidence>
<dbReference type="eggNOG" id="KOG0032">
    <property type="taxonomic scope" value="Eukaryota"/>
</dbReference>
<keyword evidence="5 6" id="KW-0067">ATP-binding</keyword>
<dbReference type="PROSITE" id="PS00108">
    <property type="entry name" value="PROTEIN_KINASE_ST"/>
    <property type="match status" value="1"/>
</dbReference>
<evidence type="ECO:0000313" key="9">
    <source>
        <dbReference type="EMBL" id="EJK46521.1"/>
    </source>
</evidence>
<feature type="domain" description="Protein kinase" evidence="8">
    <location>
        <begin position="106"/>
        <end position="368"/>
    </location>
</feature>
<dbReference type="InterPro" id="IPR011009">
    <property type="entry name" value="Kinase-like_dom_sf"/>
</dbReference>
<dbReference type="SUPFAM" id="SSF56112">
    <property type="entry name" value="Protein kinase-like (PK-like)"/>
    <property type="match status" value="1"/>
</dbReference>
<evidence type="ECO:0000256" key="1">
    <source>
        <dbReference type="ARBA" id="ARBA00022527"/>
    </source>
</evidence>
<dbReference type="InterPro" id="IPR000719">
    <property type="entry name" value="Prot_kinase_dom"/>
</dbReference>
<dbReference type="FunFam" id="1.10.510.10:FF:000571">
    <property type="entry name" value="Maternal embryonic leucine zipper kinase"/>
    <property type="match status" value="1"/>
</dbReference>
<keyword evidence="3 6" id="KW-0547">Nucleotide-binding</keyword>
<dbReference type="EMBL" id="AGNL01047703">
    <property type="protein sequence ID" value="EJK46521.1"/>
    <property type="molecule type" value="Genomic_DNA"/>
</dbReference>
<dbReference type="Gene3D" id="1.10.510.10">
    <property type="entry name" value="Transferase(Phosphotransferase) domain 1"/>
    <property type="match status" value="1"/>
</dbReference>
<evidence type="ECO:0000313" key="10">
    <source>
        <dbReference type="Proteomes" id="UP000266841"/>
    </source>
</evidence>
<dbReference type="GO" id="GO:0004674">
    <property type="term" value="F:protein serine/threonine kinase activity"/>
    <property type="evidence" value="ECO:0007669"/>
    <property type="project" value="UniProtKB-KW"/>
</dbReference>
<dbReference type="PROSITE" id="PS50011">
    <property type="entry name" value="PROTEIN_KINASE_DOM"/>
    <property type="match status" value="1"/>
</dbReference>
<feature type="binding site" evidence="6">
    <location>
        <position position="139"/>
    </location>
    <ligand>
        <name>ATP</name>
        <dbReference type="ChEBI" id="CHEBI:30616"/>
    </ligand>
</feature>
<evidence type="ECO:0000256" key="4">
    <source>
        <dbReference type="ARBA" id="ARBA00022777"/>
    </source>
</evidence>
<sequence>MANTAIAFIMRELFGNGRPRKATEDSFETMGTTCTKKQKVEDAEAEAARVVSAICCRDAASLPVAVPVSFSDDSSRSDSDSDCNDSSAIIFGCCRGSNIDVKQRYRISSRVIGTGIHGSVRKCYDRRTGERCAVKSIRKDHPAVRPDALRREISLLQEMRHGNIIPLRDVFEDADYIHIVTDLCEGGELFERIIERSGDKTVEGCFAEDEASRIIYQVLTAVRYLHEHRIVHRDIKPENILFDSSDGDSVKLIDFGLARRWGEGDAPMSRVVGTPYYIDPNVLRKNYTRSCDLWSVGIVAYILIAGHPPFNKMDVSAIHRAVLKGRYRFASKDWKHTTKESRDFVRRLLQADSVGRMTVDEALAHPWITRHNSEQLNTRGGSTGA</sequence>
<evidence type="ECO:0000256" key="7">
    <source>
        <dbReference type="RuleBase" id="RU000304"/>
    </source>
</evidence>
<dbReference type="OMA" id="MGRAYNE"/>
<evidence type="ECO:0000256" key="2">
    <source>
        <dbReference type="ARBA" id="ARBA00022679"/>
    </source>
</evidence>
<dbReference type="CDD" id="cd05117">
    <property type="entry name" value="STKc_CAMK"/>
    <property type="match status" value="1"/>
</dbReference>
<dbReference type="PROSITE" id="PS00107">
    <property type="entry name" value="PROTEIN_KINASE_ATP"/>
    <property type="match status" value="1"/>
</dbReference>
<dbReference type="OrthoDB" id="40902at2759"/>
<dbReference type="Pfam" id="PF00069">
    <property type="entry name" value="Pkinase"/>
    <property type="match status" value="1"/>
</dbReference>
<dbReference type="Proteomes" id="UP000266841">
    <property type="component" value="Unassembled WGS sequence"/>
</dbReference>
<keyword evidence="4" id="KW-0418">Kinase</keyword>
<keyword evidence="2" id="KW-0808">Transferase</keyword>
<name>K0RBQ2_THAOC</name>
<protein>
    <recommendedName>
        <fullName evidence="8">Protein kinase domain-containing protein</fullName>
    </recommendedName>
</protein>